<proteinExistence type="predicted"/>
<name>A0A401TAX7_CHIPU</name>
<gene>
    <name evidence="1" type="ORF">chiPu_0023938</name>
</gene>
<dbReference type="AlphaFoldDB" id="A0A401TAX7"/>
<sequence>TPHQWVHVMITSDAEIDNKEAKKITLKTCKHLVFHCALKLQEMVNEQAQTNVELIQEEGHCVAVVASGPEGN</sequence>
<evidence type="ECO:0000313" key="2">
    <source>
        <dbReference type="Proteomes" id="UP000287033"/>
    </source>
</evidence>
<dbReference type="EMBL" id="BEZZ01029696">
    <property type="protein sequence ID" value="GCC39745.1"/>
    <property type="molecule type" value="Genomic_DNA"/>
</dbReference>
<reference evidence="1 2" key="1">
    <citation type="journal article" date="2018" name="Nat. Ecol. Evol.">
        <title>Shark genomes provide insights into elasmobranch evolution and the origin of vertebrates.</title>
        <authorList>
            <person name="Hara Y"/>
            <person name="Yamaguchi K"/>
            <person name="Onimaru K"/>
            <person name="Kadota M"/>
            <person name="Koyanagi M"/>
            <person name="Keeley SD"/>
            <person name="Tatsumi K"/>
            <person name="Tanaka K"/>
            <person name="Motone F"/>
            <person name="Kageyama Y"/>
            <person name="Nozu R"/>
            <person name="Adachi N"/>
            <person name="Nishimura O"/>
            <person name="Nakagawa R"/>
            <person name="Tanegashima C"/>
            <person name="Kiyatake I"/>
            <person name="Matsumoto R"/>
            <person name="Murakumo K"/>
            <person name="Nishida K"/>
            <person name="Terakita A"/>
            <person name="Kuratani S"/>
            <person name="Sato K"/>
            <person name="Hyodo S Kuraku.S."/>
        </authorList>
    </citation>
    <scope>NUCLEOTIDE SEQUENCE [LARGE SCALE GENOMIC DNA]</scope>
</reference>
<evidence type="ECO:0000313" key="1">
    <source>
        <dbReference type="EMBL" id="GCC39745.1"/>
    </source>
</evidence>
<comment type="caution">
    <text evidence="1">The sequence shown here is derived from an EMBL/GenBank/DDBJ whole genome shotgun (WGS) entry which is preliminary data.</text>
</comment>
<accession>A0A401TAX7</accession>
<keyword evidence="2" id="KW-1185">Reference proteome</keyword>
<organism evidence="1 2">
    <name type="scientific">Chiloscyllium punctatum</name>
    <name type="common">Brownbanded bambooshark</name>
    <name type="synonym">Hemiscyllium punctatum</name>
    <dbReference type="NCBI Taxonomy" id="137246"/>
    <lineage>
        <taxon>Eukaryota</taxon>
        <taxon>Metazoa</taxon>
        <taxon>Chordata</taxon>
        <taxon>Craniata</taxon>
        <taxon>Vertebrata</taxon>
        <taxon>Chondrichthyes</taxon>
        <taxon>Elasmobranchii</taxon>
        <taxon>Galeomorphii</taxon>
        <taxon>Galeoidea</taxon>
        <taxon>Orectolobiformes</taxon>
        <taxon>Hemiscylliidae</taxon>
        <taxon>Chiloscyllium</taxon>
    </lineage>
</organism>
<dbReference type="Proteomes" id="UP000287033">
    <property type="component" value="Unassembled WGS sequence"/>
</dbReference>
<protein>
    <submittedName>
        <fullName evidence="1">Uncharacterized protein</fullName>
    </submittedName>
</protein>
<feature type="non-terminal residue" evidence="1">
    <location>
        <position position="1"/>
    </location>
</feature>